<dbReference type="FunFam" id="3.30.160.60:FF:001533">
    <property type="entry name" value="zinc finger protein 275"/>
    <property type="match status" value="1"/>
</dbReference>
<keyword evidence="6" id="KW-0677">Repeat</keyword>
<comment type="function">
    <text evidence="1">May be involved in transcriptional regulation.</text>
</comment>
<feature type="domain" description="C2H2-type" evidence="15">
    <location>
        <begin position="359"/>
        <end position="386"/>
    </location>
</feature>
<dbReference type="SMART" id="SM00355">
    <property type="entry name" value="ZnF_C2H2"/>
    <property type="match status" value="11"/>
</dbReference>
<feature type="domain" description="C2H2-type" evidence="15">
    <location>
        <begin position="167"/>
        <end position="194"/>
    </location>
</feature>
<dbReference type="FunFam" id="3.30.160.60:FF:000987">
    <property type="entry name" value="Zinc finger protein 275"/>
    <property type="match status" value="1"/>
</dbReference>
<dbReference type="FunFam" id="3.30.160.60:FF:001726">
    <property type="entry name" value="Zinc finger protein 275"/>
    <property type="match status" value="1"/>
</dbReference>
<dbReference type="InterPro" id="IPR013087">
    <property type="entry name" value="Znf_C2H2_type"/>
</dbReference>
<evidence type="ECO:0000256" key="7">
    <source>
        <dbReference type="ARBA" id="ARBA00022771"/>
    </source>
</evidence>
<evidence type="ECO:0000256" key="5">
    <source>
        <dbReference type="ARBA" id="ARBA00022723"/>
    </source>
</evidence>
<feature type="region of interest" description="Disordered" evidence="14">
    <location>
        <begin position="130"/>
        <end position="158"/>
    </location>
</feature>
<evidence type="ECO:0000256" key="11">
    <source>
        <dbReference type="ARBA" id="ARBA00023163"/>
    </source>
</evidence>
<evidence type="ECO:0000256" key="1">
    <source>
        <dbReference type="ARBA" id="ARBA00003767"/>
    </source>
</evidence>
<dbReference type="InterPro" id="IPR036236">
    <property type="entry name" value="Znf_C2H2_sf"/>
</dbReference>
<dbReference type="FunFam" id="3.30.160.60:FF:002343">
    <property type="entry name" value="Zinc finger protein 33A"/>
    <property type="match status" value="1"/>
</dbReference>
<keyword evidence="5" id="KW-0479">Metal-binding</keyword>
<keyword evidence="11" id="KW-0804">Transcription</keyword>
<comment type="similarity">
    <text evidence="3">Belongs to the krueppel C2H2-type zinc-finger protein family.</text>
</comment>
<dbReference type="PROSITE" id="PS50157">
    <property type="entry name" value="ZINC_FINGER_C2H2_2"/>
    <property type="match status" value="11"/>
</dbReference>
<dbReference type="GO" id="GO:0000977">
    <property type="term" value="F:RNA polymerase II transcription regulatory region sequence-specific DNA binding"/>
    <property type="evidence" value="ECO:0007669"/>
    <property type="project" value="TreeGrafter"/>
</dbReference>
<evidence type="ECO:0000256" key="3">
    <source>
        <dbReference type="ARBA" id="ARBA00006991"/>
    </source>
</evidence>
<evidence type="ECO:0000256" key="12">
    <source>
        <dbReference type="ARBA" id="ARBA00023242"/>
    </source>
</evidence>
<evidence type="ECO:0000256" key="10">
    <source>
        <dbReference type="ARBA" id="ARBA00023125"/>
    </source>
</evidence>
<evidence type="ECO:0000256" key="14">
    <source>
        <dbReference type="SAM" id="MobiDB-lite"/>
    </source>
</evidence>
<evidence type="ECO:0000259" key="15">
    <source>
        <dbReference type="PROSITE" id="PS50157"/>
    </source>
</evidence>
<dbReference type="Proteomes" id="UP000694422">
    <property type="component" value="Unplaced"/>
</dbReference>
<evidence type="ECO:0000256" key="13">
    <source>
        <dbReference type="PROSITE-ProRule" id="PRU00042"/>
    </source>
</evidence>
<dbReference type="FunFam" id="3.30.160.60:FF:001457">
    <property type="entry name" value="Zinc finger protein 275"/>
    <property type="match status" value="1"/>
</dbReference>
<reference evidence="16" key="1">
    <citation type="submission" date="2025-08" db="UniProtKB">
        <authorList>
            <consortium name="Ensembl"/>
        </authorList>
    </citation>
    <scope>IDENTIFICATION</scope>
</reference>
<feature type="domain" description="C2H2-type" evidence="15">
    <location>
        <begin position="303"/>
        <end position="330"/>
    </location>
</feature>
<feature type="domain" description="C2H2-type" evidence="15">
    <location>
        <begin position="471"/>
        <end position="495"/>
    </location>
</feature>
<dbReference type="GO" id="GO:0008270">
    <property type="term" value="F:zinc ion binding"/>
    <property type="evidence" value="ECO:0007669"/>
    <property type="project" value="UniProtKB-KW"/>
</dbReference>
<feature type="domain" description="C2H2-type" evidence="15">
    <location>
        <begin position="387"/>
        <end position="414"/>
    </location>
</feature>
<dbReference type="GO" id="GO:0005634">
    <property type="term" value="C:nucleus"/>
    <property type="evidence" value="ECO:0007669"/>
    <property type="project" value="UniProtKB-SubCell"/>
</dbReference>
<dbReference type="FunFam" id="3.30.160.60:FF:001817">
    <property type="entry name" value="Zinc finger protein 275"/>
    <property type="match status" value="1"/>
</dbReference>
<dbReference type="Pfam" id="PF00096">
    <property type="entry name" value="zf-C2H2"/>
    <property type="match status" value="9"/>
</dbReference>
<dbReference type="FunFam" id="3.30.160.60:FF:000185">
    <property type="entry name" value="zinc finger protein 319"/>
    <property type="match status" value="1"/>
</dbReference>
<dbReference type="FunFam" id="3.30.160.60:FF:001497">
    <property type="entry name" value="Zinc finger protein 275"/>
    <property type="match status" value="1"/>
</dbReference>
<feature type="domain" description="C2H2-type" evidence="15">
    <location>
        <begin position="443"/>
        <end position="470"/>
    </location>
</feature>
<feature type="domain" description="C2H2-type" evidence="15">
    <location>
        <begin position="275"/>
        <end position="302"/>
    </location>
</feature>
<evidence type="ECO:0000256" key="9">
    <source>
        <dbReference type="ARBA" id="ARBA00023015"/>
    </source>
</evidence>
<evidence type="ECO:0000313" key="16">
    <source>
        <dbReference type="Ensembl" id="ENSSDAP00000004920.1"/>
    </source>
</evidence>
<comment type="subcellular location">
    <subcellularLocation>
        <location evidence="2">Nucleus</location>
    </subcellularLocation>
</comment>
<keyword evidence="9" id="KW-0805">Transcription regulation</keyword>
<dbReference type="AlphaFoldDB" id="A0A8C9P812"/>
<dbReference type="GO" id="GO:0000981">
    <property type="term" value="F:DNA-binding transcription factor activity, RNA polymerase II-specific"/>
    <property type="evidence" value="ECO:0007669"/>
    <property type="project" value="TreeGrafter"/>
</dbReference>
<proteinExistence type="inferred from homology"/>
<feature type="domain" description="C2H2-type" evidence="15">
    <location>
        <begin position="195"/>
        <end position="222"/>
    </location>
</feature>
<sequence>FAHTCVHYSTSPPAPQGLALPQDGAPGNQVLAVPLEMPEAQALVPSDDVWNLTKREWLSLDPEQKTLAYYGNMTSVGVPALNPTLVSHLAQGQVLLVSDPSLSTDQDKHLESTSMTHHQTMDVEVQPQEMASTSSLRARDPNAEVKQNGNTDGRGGNLQNLPIEHHFACKECGDTFRLKVLLVQHQRVHSEEKGWECGDCRKVFRGVSEFNEHRKSHTVAEPKPGPSQALDDGVEKREQMEREAKPFECEECGKRFKKNAGLSQHLRVHSREKPFDCEECGRSFKANTHLFRHQKLHTSEKPFACKSCSRDFLDRQELLKHQRIHTGHLPFDCDDCGKSFRGVNGLAWHQIIHTGEKPYTCPSCWKSFSHHSTLIQHQRIHTGEKPYECSQCGKAFRQSSSLLEHARIHSGERPYACGECGKAFRGPSDLIKHRRIHSGLKPYECDKCGKAFRRSSGLSRHRRIHSGARRCECSECGRVFKRRSALQKHQPTHRE</sequence>
<reference evidence="16" key="2">
    <citation type="submission" date="2025-09" db="UniProtKB">
        <authorList>
            <consortium name="Ensembl"/>
        </authorList>
    </citation>
    <scope>IDENTIFICATION</scope>
</reference>
<keyword evidence="10" id="KW-0238">DNA-binding</keyword>
<evidence type="ECO:0000256" key="8">
    <source>
        <dbReference type="ARBA" id="ARBA00022833"/>
    </source>
</evidence>
<dbReference type="FunFam" id="3.30.160.60:FF:000773">
    <property type="entry name" value="Zinc finger protein 44"/>
    <property type="match status" value="1"/>
</dbReference>
<keyword evidence="12" id="KW-0539">Nucleus</keyword>
<keyword evidence="7 13" id="KW-0863">Zinc-finger</keyword>
<dbReference type="FunFam" id="3.30.160.60:FF:000060">
    <property type="entry name" value="zinc finger protein 436"/>
    <property type="match status" value="1"/>
</dbReference>
<dbReference type="InterPro" id="IPR036051">
    <property type="entry name" value="KRAB_dom_sf"/>
</dbReference>
<accession>A0A8C9P812</accession>
<organism evidence="16 17">
    <name type="scientific">Spermophilus dauricus</name>
    <name type="common">Daurian ground squirrel</name>
    <dbReference type="NCBI Taxonomy" id="99837"/>
    <lineage>
        <taxon>Eukaryota</taxon>
        <taxon>Metazoa</taxon>
        <taxon>Chordata</taxon>
        <taxon>Craniata</taxon>
        <taxon>Vertebrata</taxon>
        <taxon>Euteleostomi</taxon>
        <taxon>Mammalia</taxon>
        <taxon>Eutheria</taxon>
        <taxon>Euarchontoglires</taxon>
        <taxon>Glires</taxon>
        <taxon>Rodentia</taxon>
        <taxon>Sciuromorpha</taxon>
        <taxon>Sciuridae</taxon>
        <taxon>Xerinae</taxon>
        <taxon>Marmotini</taxon>
        <taxon>Spermophilus</taxon>
    </lineage>
</organism>
<dbReference type="SUPFAM" id="SSF57667">
    <property type="entry name" value="beta-beta-alpha zinc fingers"/>
    <property type="match status" value="6"/>
</dbReference>
<dbReference type="Gene3D" id="3.30.160.60">
    <property type="entry name" value="Classic Zinc Finger"/>
    <property type="match status" value="11"/>
</dbReference>
<keyword evidence="4" id="KW-0597">Phosphoprotein</keyword>
<evidence type="ECO:0000256" key="4">
    <source>
        <dbReference type="ARBA" id="ARBA00022553"/>
    </source>
</evidence>
<dbReference type="PROSITE" id="PS00028">
    <property type="entry name" value="ZINC_FINGER_C2H2_1"/>
    <property type="match status" value="11"/>
</dbReference>
<keyword evidence="17" id="KW-1185">Reference proteome</keyword>
<evidence type="ECO:0000313" key="17">
    <source>
        <dbReference type="Proteomes" id="UP000694422"/>
    </source>
</evidence>
<feature type="domain" description="C2H2-type" evidence="15">
    <location>
        <begin position="415"/>
        <end position="442"/>
    </location>
</feature>
<dbReference type="PANTHER" id="PTHR24379">
    <property type="entry name" value="KRAB AND ZINC FINGER DOMAIN-CONTAINING"/>
    <property type="match status" value="1"/>
</dbReference>
<evidence type="ECO:0000256" key="2">
    <source>
        <dbReference type="ARBA" id="ARBA00004123"/>
    </source>
</evidence>
<dbReference type="PANTHER" id="PTHR24379:SF85">
    <property type="entry name" value="ZINC FINGER PROTEIN 275"/>
    <property type="match status" value="1"/>
</dbReference>
<feature type="domain" description="C2H2-type" evidence="15">
    <location>
        <begin position="331"/>
        <end position="358"/>
    </location>
</feature>
<dbReference type="Ensembl" id="ENSSDAT00000005635.1">
    <property type="protein sequence ID" value="ENSSDAP00000004920.1"/>
    <property type="gene ID" value="ENSSDAG00000004592.1"/>
</dbReference>
<feature type="domain" description="C2H2-type" evidence="15">
    <location>
        <begin position="247"/>
        <end position="274"/>
    </location>
</feature>
<protein>
    <recommendedName>
        <fullName evidence="15">C2H2-type domain-containing protein</fullName>
    </recommendedName>
</protein>
<name>A0A8C9P812_SPEDA</name>
<dbReference type="SUPFAM" id="SSF109640">
    <property type="entry name" value="KRAB domain (Kruppel-associated box)"/>
    <property type="match status" value="1"/>
</dbReference>
<keyword evidence="8" id="KW-0862">Zinc</keyword>
<evidence type="ECO:0000256" key="6">
    <source>
        <dbReference type="ARBA" id="ARBA00022737"/>
    </source>
</evidence>